<keyword evidence="6 8" id="KW-0472">Membrane</keyword>
<dbReference type="RefSeq" id="WP_133529163.1">
    <property type="nucleotide sequence ID" value="NZ_SNXO01000043.1"/>
</dbReference>
<dbReference type="InterPro" id="IPR038377">
    <property type="entry name" value="Na/Glc_symporter_sf"/>
</dbReference>
<comment type="similarity">
    <text evidence="2 7">Belongs to the sodium:solute symporter (SSF) (TC 2.A.21) family.</text>
</comment>
<evidence type="ECO:0000256" key="4">
    <source>
        <dbReference type="ARBA" id="ARBA00022692"/>
    </source>
</evidence>
<dbReference type="Proteomes" id="UP000295500">
    <property type="component" value="Unassembled WGS sequence"/>
</dbReference>
<feature type="transmembrane region" description="Helical" evidence="8">
    <location>
        <begin position="76"/>
        <end position="97"/>
    </location>
</feature>
<dbReference type="AlphaFoldDB" id="A0A4R6PXZ2"/>
<feature type="transmembrane region" description="Helical" evidence="8">
    <location>
        <begin position="43"/>
        <end position="64"/>
    </location>
</feature>
<evidence type="ECO:0000313" key="10">
    <source>
        <dbReference type="Proteomes" id="UP000295500"/>
    </source>
</evidence>
<comment type="subcellular location">
    <subcellularLocation>
        <location evidence="1">Membrane</location>
        <topology evidence="1">Multi-pass membrane protein</topology>
    </subcellularLocation>
</comment>
<keyword evidence="3" id="KW-0813">Transport</keyword>
<dbReference type="OrthoDB" id="9810181at2"/>
<accession>A0A4R6PXZ2</accession>
<feature type="transmembrane region" description="Helical" evidence="8">
    <location>
        <begin position="118"/>
        <end position="147"/>
    </location>
</feature>
<evidence type="ECO:0000256" key="3">
    <source>
        <dbReference type="ARBA" id="ARBA00022448"/>
    </source>
</evidence>
<protein>
    <submittedName>
        <fullName evidence="9">Na+/proline symporter</fullName>
    </submittedName>
</protein>
<evidence type="ECO:0000256" key="8">
    <source>
        <dbReference type="SAM" id="Phobius"/>
    </source>
</evidence>
<evidence type="ECO:0000256" key="5">
    <source>
        <dbReference type="ARBA" id="ARBA00022989"/>
    </source>
</evidence>
<dbReference type="PANTHER" id="PTHR48086">
    <property type="entry name" value="SODIUM/PROLINE SYMPORTER-RELATED"/>
    <property type="match status" value="1"/>
</dbReference>
<evidence type="ECO:0000313" key="9">
    <source>
        <dbReference type="EMBL" id="TDP49844.1"/>
    </source>
</evidence>
<dbReference type="Pfam" id="PF00474">
    <property type="entry name" value="SSF"/>
    <property type="match status" value="1"/>
</dbReference>
<dbReference type="PANTHER" id="PTHR48086:SF7">
    <property type="entry name" value="SODIUM-SOLUTE SYMPORTER-RELATED"/>
    <property type="match status" value="1"/>
</dbReference>
<keyword evidence="10" id="KW-1185">Reference proteome</keyword>
<dbReference type="GO" id="GO:0005886">
    <property type="term" value="C:plasma membrane"/>
    <property type="evidence" value="ECO:0007669"/>
    <property type="project" value="TreeGrafter"/>
</dbReference>
<feature type="transmembrane region" description="Helical" evidence="8">
    <location>
        <begin position="359"/>
        <end position="382"/>
    </location>
</feature>
<feature type="transmembrane region" description="Helical" evidence="8">
    <location>
        <begin position="447"/>
        <end position="465"/>
    </location>
</feature>
<feature type="transmembrane region" description="Helical" evidence="8">
    <location>
        <begin position="225"/>
        <end position="246"/>
    </location>
</feature>
<feature type="transmembrane region" description="Helical" evidence="8">
    <location>
        <begin position="6"/>
        <end position="23"/>
    </location>
</feature>
<evidence type="ECO:0000256" key="2">
    <source>
        <dbReference type="ARBA" id="ARBA00006434"/>
    </source>
</evidence>
<feature type="transmembrane region" description="Helical" evidence="8">
    <location>
        <begin position="267"/>
        <end position="294"/>
    </location>
</feature>
<organism evidence="9 10">
    <name type="scientific">Aminicella lysinilytica</name>
    <dbReference type="NCBI Taxonomy" id="433323"/>
    <lineage>
        <taxon>Bacteria</taxon>
        <taxon>Bacillati</taxon>
        <taxon>Bacillota</taxon>
        <taxon>Clostridia</taxon>
        <taxon>Peptostreptococcales</taxon>
        <taxon>Anaerovoracaceae</taxon>
        <taxon>Aminicella</taxon>
    </lineage>
</organism>
<evidence type="ECO:0000256" key="6">
    <source>
        <dbReference type="ARBA" id="ARBA00023136"/>
    </source>
</evidence>
<feature type="transmembrane region" description="Helical" evidence="8">
    <location>
        <begin position="417"/>
        <end position="435"/>
    </location>
</feature>
<gene>
    <name evidence="9" type="ORF">EV211_1438</name>
</gene>
<keyword evidence="4 8" id="KW-0812">Transmembrane</keyword>
<evidence type="ECO:0000256" key="1">
    <source>
        <dbReference type="ARBA" id="ARBA00004141"/>
    </source>
</evidence>
<dbReference type="PROSITE" id="PS50283">
    <property type="entry name" value="NA_SOLUT_SYMP_3"/>
    <property type="match status" value="1"/>
</dbReference>
<proteinExistence type="inferred from homology"/>
<dbReference type="Gene3D" id="1.20.1730.10">
    <property type="entry name" value="Sodium/glucose cotransporter"/>
    <property type="match status" value="1"/>
</dbReference>
<evidence type="ECO:0000256" key="7">
    <source>
        <dbReference type="RuleBase" id="RU362091"/>
    </source>
</evidence>
<feature type="transmembrane region" description="Helical" evidence="8">
    <location>
        <begin position="153"/>
        <end position="179"/>
    </location>
</feature>
<dbReference type="InterPro" id="IPR001734">
    <property type="entry name" value="Na/solute_symporter"/>
</dbReference>
<dbReference type="InterPro" id="IPR050277">
    <property type="entry name" value="Sodium:Solute_Symporter"/>
</dbReference>
<feature type="transmembrane region" description="Helical" evidence="8">
    <location>
        <begin position="186"/>
        <end position="205"/>
    </location>
</feature>
<feature type="transmembrane region" description="Helical" evidence="8">
    <location>
        <begin position="314"/>
        <end position="338"/>
    </location>
</feature>
<dbReference type="EMBL" id="SNXO01000043">
    <property type="protein sequence ID" value="TDP49844.1"/>
    <property type="molecule type" value="Genomic_DNA"/>
</dbReference>
<comment type="caution">
    <text evidence="9">The sequence shown here is derived from an EMBL/GenBank/DDBJ whole genome shotgun (WGS) entry which is preliminary data.</text>
</comment>
<keyword evidence="5 8" id="KW-1133">Transmembrane helix</keyword>
<dbReference type="CDD" id="cd10322">
    <property type="entry name" value="SLC5sbd"/>
    <property type="match status" value="1"/>
</dbReference>
<dbReference type="GO" id="GO:0022857">
    <property type="term" value="F:transmembrane transporter activity"/>
    <property type="evidence" value="ECO:0007669"/>
    <property type="project" value="InterPro"/>
</dbReference>
<feature type="transmembrane region" description="Helical" evidence="8">
    <location>
        <begin position="388"/>
        <end position="410"/>
    </location>
</feature>
<sequence length="481" mass="50600">MGVIDYIILALYMAAMLGIGFIAKGRINNMDDFILGGRRFNKFALVGTILATMVGSGMTMGAAGNVYSYGATGTTLWVYAGFAIGLITLGFMSKAIRETNARSLAEIVSKSFGVHSRLAAAIVVVLYAVCLVAINIAGLRTIIIYVFGDHITLSIPLATAIAALIAITYTAMGGFYAVVWTDVAQLAIMILGVFIIGPIVGIHMIDGGLETITTAYTNAGSSLTNPLVNGFSSASLGFMLSYFLACPGDPTMPQRVLSAKDDHTSKVSFITSGVIAIYFGIAMLIIGGAIYVLMPNIDVADSVLPAFIMKYYPPVIKGITMAGLIAAIMSSFDSFLILSTTHIMYDIGRIVKPDLKDSTIAKALPYLTVAMGIAGIIVALFITSLLSYLAMVFSIVGAALVPVLFASLYFKTKTSKIAATASIIVGAVVPAVLYLTVGYNVLLGDPVFIGLIASTTVIIGGSLILKDKPTQEEIEANMKVS</sequence>
<name>A0A4R6PXZ2_9FIRM</name>
<reference evidence="9 10" key="1">
    <citation type="submission" date="2019-03" db="EMBL/GenBank/DDBJ databases">
        <title>Genomic Encyclopedia of Type Strains, Phase IV (KMG-IV): sequencing the most valuable type-strain genomes for metagenomic binning, comparative biology and taxonomic classification.</title>
        <authorList>
            <person name="Goeker M."/>
        </authorList>
    </citation>
    <scope>NUCLEOTIDE SEQUENCE [LARGE SCALE GENOMIC DNA]</scope>
    <source>
        <strain evidence="9 10">DSM 28287</strain>
    </source>
</reference>